<protein>
    <submittedName>
        <fullName evidence="1">Uncharacterized protein</fullName>
    </submittedName>
</protein>
<dbReference type="RefSeq" id="WP_160353902.1">
    <property type="nucleotide sequence ID" value="NZ_SDWJ01000002.1"/>
</dbReference>
<dbReference type="EMBL" id="SDWJ01000002">
    <property type="protein sequence ID" value="MVZ97927.1"/>
    <property type="molecule type" value="Genomic_DNA"/>
</dbReference>
<dbReference type="OrthoDB" id="8447555at2"/>
<proteinExistence type="predicted"/>
<evidence type="ECO:0000313" key="1">
    <source>
        <dbReference type="EMBL" id="MVZ97927.1"/>
    </source>
</evidence>
<evidence type="ECO:0000313" key="2">
    <source>
        <dbReference type="Proteomes" id="UP000471147"/>
    </source>
</evidence>
<dbReference type="AlphaFoldDB" id="A0A6I4LWJ8"/>
<keyword evidence="2" id="KW-1185">Reference proteome</keyword>
<gene>
    <name evidence="1" type="ORF">EUU23_09430</name>
</gene>
<organism evidence="1 2">
    <name type="scientific">Sphingorhabdus profundilacus</name>
    <dbReference type="NCBI Taxonomy" id="2509718"/>
    <lineage>
        <taxon>Bacteria</taxon>
        <taxon>Pseudomonadati</taxon>
        <taxon>Pseudomonadota</taxon>
        <taxon>Alphaproteobacteria</taxon>
        <taxon>Sphingomonadales</taxon>
        <taxon>Sphingomonadaceae</taxon>
        <taxon>Sphingorhabdus</taxon>
    </lineage>
</organism>
<dbReference type="Proteomes" id="UP000471147">
    <property type="component" value="Unassembled WGS sequence"/>
</dbReference>
<accession>A0A6I4LWJ8</accession>
<reference evidence="1 2" key="1">
    <citation type="submission" date="2019-01" db="EMBL/GenBank/DDBJ databases">
        <title>Sphingorhabdus lacus sp.nov., isolated from an oligotrophic freshwater lake.</title>
        <authorList>
            <person name="Park M."/>
        </authorList>
    </citation>
    <scope>NUCLEOTIDE SEQUENCE [LARGE SCALE GENOMIC DNA]</scope>
    <source>
        <strain evidence="1 2">IMCC26285</strain>
    </source>
</reference>
<comment type="caution">
    <text evidence="1">The sequence shown here is derived from an EMBL/GenBank/DDBJ whole genome shotgun (WGS) entry which is preliminary data.</text>
</comment>
<name>A0A6I4LWJ8_9SPHN</name>
<sequence>MSDALLTVDSNRDAEIAVLDATLSRVAAVVGRFEQRLPTGLYKIKVNRGGAMKEQLIELTPQGRRVSLYIIDFPAIAPIGSMVADQQGLETLAQKALGRVRGPALLLLEHYPTTVSRSPFSGVRVMPWRKVSEGIALGSVCRDTGIFGNERWSAVALEVEHRGDTWVLEIGGTSFSARHAIPLTPNWQTRVFMRGLSAREGAGALCETSVQMAPSNQSVVYWDHWETVEVARRSLETGRNIFSSDGLVEDLLHNKFDNPIAGMTGLHLMLDGLASTPQRDWPTAKVKQIDDVLQNLTGLLQPGRRNRLYNDPAWTELPDMTALRLKAGRLLGQVEVREPPLFKASWDALKGSASKDGLIWIGRSLWRATGDGNRMGPYMSWAPRHHSWRDTEAHMERQTDQSREFGLTFDTSELTSIGQAKFIRLDIAAAAQANNVPLSIFEKPLRGKADTILSDDIVPLVDRTTMA</sequence>